<keyword evidence="9" id="KW-0066">ATP synthesis</keyword>
<protein>
    <submittedName>
        <fullName evidence="10">F0F1 ATP synthase subunit gamma</fullName>
    </submittedName>
</protein>
<keyword evidence="5" id="KW-0375">Hydrogen ion transport</keyword>
<comment type="function">
    <text evidence="1">Produces ATP from ADP in the presence of a proton gradient across the membrane. The gamma chain is believed to be important in regulating ATPase activity and the flow of protons through the CF(0) complex.</text>
</comment>
<evidence type="ECO:0000256" key="3">
    <source>
        <dbReference type="ARBA" id="ARBA00007681"/>
    </source>
</evidence>
<evidence type="ECO:0000256" key="7">
    <source>
        <dbReference type="ARBA" id="ARBA00023136"/>
    </source>
</evidence>
<evidence type="ECO:0000256" key="8">
    <source>
        <dbReference type="ARBA" id="ARBA00023196"/>
    </source>
</evidence>
<evidence type="ECO:0000256" key="1">
    <source>
        <dbReference type="ARBA" id="ARBA00003456"/>
    </source>
</evidence>
<dbReference type="EMBL" id="DVFU01000048">
    <property type="protein sequence ID" value="HIQ64550.1"/>
    <property type="molecule type" value="Genomic_DNA"/>
</dbReference>
<evidence type="ECO:0000313" key="10">
    <source>
        <dbReference type="EMBL" id="HIQ64550.1"/>
    </source>
</evidence>
<dbReference type="GO" id="GO:0045259">
    <property type="term" value="C:proton-transporting ATP synthase complex"/>
    <property type="evidence" value="ECO:0007669"/>
    <property type="project" value="UniProtKB-KW"/>
</dbReference>
<accession>A0A9D1CK81</accession>
<keyword evidence="4" id="KW-0813">Transport</keyword>
<proteinExistence type="inferred from homology"/>
<dbReference type="InterPro" id="IPR000131">
    <property type="entry name" value="ATP_synth_F1_gsu"/>
</dbReference>
<evidence type="ECO:0000256" key="9">
    <source>
        <dbReference type="ARBA" id="ARBA00023310"/>
    </source>
</evidence>
<dbReference type="AlphaFoldDB" id="A0A9D1CK81"/>
<evidence type="ECO:0000256" key="4">
    <source>
        <dbReference type="ARBA" id="ARBA00022448"/>
    </source>
</evidence>
<gene>
    <name evidence="10" type="ORF">IAC85_02305</name>
</gene>
<comment type="similarity">
    <text evidence="3">Belongs to the ATPase gamma chain family.</text>
</comment>
<dbReference type="SUPFAM" id="SSF52943">
    <property type="entry name" value="ATP synthase (F1-ATPase), gamma subunit"/>
    <property type="match status" value="1"/>
</dbReference>
<evidence type="ECO:0000256" key="6">
    <source>
        <dbReference type="ARBA" id="ARBA00023065"/>
    </source>
</evidence>
<name>A0A9D1CK81_9FIRM</name>
<organism evidence="10 11">
    <name type="scientific">Candidatus Faecenecus gallistercoris</name>
    <dbReference type="NCBI Taxonomy" id="2840793"/>
    <lineage>
        <taxon>Bacteria</taxon>
        <taxon>Bacillati</taxon>
        <taxon>Bacillota</taxon>
        <taxon>Bacillota incertae sedis</taxon>
        <taxon>Candidatus Faecenecus</taxon>
    </lineage>
</organism>
<dbReference type="Pfam" id="PF00231">
    <property type="entry name" value="ATP-synt"/>
    <property type="match status" value="1"/>
</dbReference>
<dbReference type="Gene3D" id="3.40.1380.10">
    <property type="match status" value="1"/>
</dbReference>
<evidence type="ECO:0000256" key="5">
    <source>
        <dbReference type="ARBA" id="ARBA00022781"/>
    </source>
</evidence>
<dbReference type="GO" id="GO:0046933">
    <property type="term" value="F:proton-transporting ATP synthase activity, rotational mechanism"/>
    <property type="evidence" value="ECO:0007669"/>
    <property type="project" value="InterPro"/>
</dbReference>
<keyword evidence="8" id="KW-0139">CF(1)</keyword>
<reference evidence="10" key="2">
    <citation type="journal article" date="2021" name="PeerJ">
        <title>Extensive microbial diversity within the chicken gut microbiome revealed by metagenomics and culture.</title>
        <authorList>
            <person name="Gilroy R."/>
            <person name="Ravi A."/>
            <person name="Getino M."/>
            <person name="Pursley I."/>
            <person name="Horton D.L."/>
            <person name="Alikhan N.F."/>
            <person name="Baker D."/>
            <person name="Gharbi K."/>
            <person name="Hall N."/>
            <person name="Watson M."/>
            <person name="Adriaenssens E.M."/>
            <person name="Foster-Nyarko E."/>
            <person name="Jarju S."/>
            <person name="Secka A."/>
            <person name="Antonio M."/>
            <person name="Oren A."/>
            <person name="Chaudhuri R.R."/>
            <person name="La Ragione R."/>
            <person name="Hildebrand F."/>
            <person name="Pallen M.J."/>
        </authorList>
    </citation>
    <scope>NUCLEOTIDE SEQUENCE</scope>
    <source>
        <strain evidence="10">CHK165-10780</strain>
    </source>
</reference>
<keyword evidence="7" id="KW-0472">Membrane</keyword>
<evidence type="ECO:0000256" key="2">
    <source>
        <dbReference type="ARBA" id="ARBA00004170"/>
    </source>
</evidence>
<reference evidence="10" key="1">
    <citation type="submission" date="2020-10" db="EMBL/GenBank/DDBJ databases">
        <authorList>
            <person name="Gilroy R."/>
        </authorList>
    </citation>
    <scope>NUCLEOTIDE SEQUENCE</scope>
    <source>
        <strain evidence="10">CHK165-10780</strain>
    </source>
</reference>
<sequence length="259" mass="31042">MSSIRNIVKVMNFHSLLRIDKARRQAEKFFKAEEELTQMIYHIYYNKNLALDKKMIKPNPKAPILRIYIGNDYGFCGDFNHLINHTIREDEKEEIQKIIIGSKMIHPKENVLLYFPKEDFEEQFPKIEHIVEDGIKNGTFSKVDIVYNHYYNTNHLQYVGKTVFPLPMYDDITEVQEDFTIETNVTEMLIQLFSLYICYEIRIAEMNSYASENVMRQRITRESLHKIDELETVKQRKARKKKKKKDFDKLIDNFKRIRS</sequence>
<comment type="subcellular location">
    <subcellularLocation>
        <location evidence="2">Membrane</location>
        <topology evidence="2">Peripheral membrane protein</topology>
    </subcellularLocation>
</comment>
<dbReference type="InterPro" id="IPR035968">
    <property type="entry name" value="ATP_synth_F1_ATPase_gsu"/>
</dbReference>
<keyword evidence="6" id="KW-0406">Ion transport</keyword>
<dbReference type="Proteomes" id="UP000886725">
    <property type="component" value="Unassembled WGS sequence"/>
</dbReference>
<comment type="caution">
    <text evidence="10">The sequence shown here is derived from an EMBL/GenBank/DDBJ whole genome shotgun (WGS) entry which is preliminary data.</text>
</comment>
<evidence type="ECO:0000313" key="11">
    <source>
        <dbReference type="Proteomes" id="UP000886725"/>
    </source>
</evidence>